<dbReference type="PROSITE" id="PS50950">
    <property type="entry name" value="ZF_THAP"/>
    <property type="match status" value="1"/>
</dbReference>
<dbReference type="Proteomes" id="UP000694680">
    <property type="component" value="Unassembled WGS sequence"/>
</dbReference>
<proteinExistence type="predicted"/>
<dbReference type="InterPro" id="IPR026521">
    <property type="entry name" value="THAP2"/>
</dbReference>
<dbReference type="PANTHER" id="PTHR47696">
    <property type="entry name" value="THAP DOMAIN-CONTAINING PROTEIN 2"/>
    <property type="match status" value="1"/>
</dbReference>
<evidence type="ECO:0000313" key="7">
    <source>
        <dbReference type="Ensembl" id="ENSGWIP00000010899.1"/>
    </source>
</evidence>
<dbReference type="AlphaFoldDB" id="A0A8C5DSC4"/>
<protein>
    <recommendedName>
        <fullName evidence="6">THAP-type domain-containing protein</fullName>
    </recommendedName>
</protein>
<feature type="domain" description="THAP-type" evidence="6">
    <location>
        <begin position="1"/>
        <end position="83"/>
    </location>
</feature>
<evidence type="ECO:0000256" key="3">
    <source>
        <dbReference type="ARBA" id="ARBA00022833"/>
    </source>
</evidence>
<dbReference type="GO" id="GO:0003677">
    <property type="term" value="F:DNA binding"/>
    <property type="evidence" value="ECO:0007669"/>
    <property type="project" value="UniProtKB-UniRule"/>
</dbReference>
<reference evidence="7" key="1">
    <citation type="submission" date="2025-08" db="UniProtKB">
        <authorList>
            <consortium name="Ensembl"/>
        </authorList>
    </citation>
    <scope>IDENTIFICATION</scope>
</reference>
<reference evidence="7" key="2">
    <citation type="submission" date="2025-09" db="UniProtKB">
        <authorList>
            <consortium name="Ensembl"/>
        </authorList>
    </citation>
    <scope>IDENTIFICATION</scope>
</reference>
<keyword evidence="2 5" id="KW-0863">Zinc-finger</keyword>
<dbReference type="Ensembl" id="ENSGWIT00000012117.1">
    <property type="protein sequence ID" value="ENSGWIP00000010899.1"/>
    <property type="gene ID" value="ENSGWIG00000006396.1"/>
</dbReference>
<keyword evidence="3" id="KW-0862">Zinc</keyword>
<evidence type="ECO:0000259" key="6">
    <source>
        <dbReference type="PROSITE" id="PS50950"/>
    </source>
</evidence>
<dbReference type="PANTHER" id="PTHR47696:SF1">
    <property type="entry name" value="THAP DOMAIN-CONTAINING PROTEIN 2"/>
    <property type="match status" value="1"/>
</dbReference>
<dbReference type="InterPro" id="IPR006612">
    <property type="entry name" value="THAP_Znf"/>
</dbReference>
<dbReference type="InterPro" id="IPR038441">
    <property type="entry name" value="THAP_Znf_sf"/>
</dbReference>
<organism evidence="7 8">
    <name type="scientific">Gouania willdenowi</name>
    <name type="common">Blunt-snouted clingfish</name>
    <name type="synonym">Lepadogaster willdenowi</name>
    <dbReference type="NCBI Taxonomy" id="441366"/>
    <lineage>
        <taxon>Eukaryota</taxon>
        <taxon>Metazoa</taxon>
        <taxon>Chordata</taxon>
        <taxon>Craniata</taxon>
        <taxon>Vertebrata</taxon>
        <taxon>Euteleostomi</taxon>
        <taxon>Actinopterygii</taxon>
        <taxon>Neopterygii</taxon>
        <taxon>Teleostei</taxon>
        <taxon>Neoteleostei</taxon>
        <taxon>Acanthomorphata</taxon>
        <taxon>Ovalentaria</taxon>
        <taxon>Blenniimorphae</taxon>
        <taxon>Blenniiformes</taxon>
        <taxon>Gobiesocoidei</taxon>
        <taxon>Gobiesocidae</taxon>
        <taxon>Gobiesocinae</taxon>
        <taxon>Gouania</taxon>
    </lineage>
</organism>
<sequence length="97" mass="11162">MPRLCAAIGCNHKQDLESRRRGITFHKFPKDPGLRKAWTLAVRRLDFKPNNTTVLCSCHFRPEDFDRTGQTVRLKEGVVPSWFSFASHMCLLSSDNL</sequence>
<name>A0A8C5DSC4_GOUWI</name>
<dbReference type="SMART" id="SM00980">
    <property type="entry name" value="THAP"/>
    <property type="match status" value="1"/>
</dbReference>
<keyword evidence="8" id="KW-1185">Reference proteome</keyword>
<dbReference type="GO" id="GO:0008270">
    <property type="term" value="F:zinc ion binding"/>
    <property type="evidence" value="ECO:0007669"/>
    <property type="project" value="UniProtKB-KW"/>
</dbReference>
<dbReference type="SMART" id="SM00692">
    <property type="entry name" value="DM3"/>
    <property type="match status" value="1"/>
</dbReference>
<evidence type="ECO:0000256" key="4">
    <source>
        <dbReference type="ARBA" id="ARBA00023125"/>
    </source>
</evidence>
<keyword evidence="4 5" id="KW-0238">DNA-binding</keyword>
<dbReference type="SUPFAM" id="SSF57716">
    <property type="entry name" value="Glucocorticoid receptor-like (DNA-binding domain)"/>
    <property type="match status" value="1"/>
</dbReference>
<dbReference type="Pfam" id="PF05485">
    <property type="entry name" value="THAP"/>
    <property type="match status" value="1"/>
</dbReference>
<accession>A0A8C5DSC4</accession>
<evidence type="ECO:0000256" key="2">
    <source>
        <dbReference type="ARBA" id="ARBA00022771"/>
    </source>
</evidence>
<evidence type="ECO:0000256" key="1">
    <source>
        <dbReference type="ARBA" id="ARBA00022723"/>
    </source>
</evidence>
<evidence type="ECO:0000313" key="8">
    <source>
        <dbReference type="Proteomes" id="UP000694680"/>
    </source>
</evidence>
<keyword evidence="1" id="KW-0479">Metal-binding</keyword>
<dbReference type="Gene3D" id="6.20.210.20">
    <property type="entry name" value="THAP domain"/>
    <property type="match status" value="1"/>
</dbReference>
<evidence type="ECO:0000256" key="5">
    <source>
        <dbReference type="PROSITE-ProRule" id="PRU00309"/>
    </source>
</evidence>